<evidence type="ECO:0000256" key="2">
    <source>
        <dbReference type="SAM" id="SignalP"/>
    </source>
</evidence>
<dbReference type="SUPFAM" id="SSF48317">
    <property type="entry name" value="Acid phosphatase/Vanadium-dependent haloperoxidase"/>
    <property type="match status" value="1"/>
</dbReference>
<proteinExistence type="predicted"/>
<dbReference type="CDD" id="cd03394">
    <property type="entry name" value="PAP2_like_5"/>
    <property type="match status" value="1"/>
</dbReference>
<feature type="transmembrane region" description="Helical" evidence="1">
    <location>
        <begin position="120"/>
        <end position="141"/>
    </location>
</feature>
<keyword evidence="1" id="KW-0472">Membrane</keyword>
<reference evidence="4 5" key="1">
    <citation type="submission" date="2017-08" db="EMBL/GenBank/DDBJ databases">
        <title>Complete genome sequence of Mucilaginibacter sp. strain BJC16-A31.</title>
        <authorList>
            <consortium name="Henan University of Science and Technology"/>
            <person name="You X."/>
        </authorList>
    </citation>
    <scope>NUCLEOTIDE SEQUENCE [LARGE SCALE GENOMIC DNA]</scope>
    <source>
        <strain evidence="4 5">BJC16-A31</strain>
    </source>
</reference>
<name>A0A223NTK8_9SPHI</name>
<dbReference type="AlphaFoldDB" id="A0A223NTK8"/>
<dbReference type="Pfam" id="PF01569">
    <property type="entry name" value="PAP2"/>
    <property type="match status" value="1"/>
</dbReference>
<accession>A0A223NTK8</accession>
<dbReference type="SMART" id="SM00014">
    <property type="entry name" value="acidPPc"/>
    <property type="match status" value="1"/>
</dbReference>
<dbReference type="EMBL" id="CP022743">
    <property type="protein sequence ID" value="ASU33229.1"/>
    <property type="molecule type" value="Genomic_DNA"/>
</dbReference>
<keyword evidence="1" id="KW-0812">Transmembrane</keyword>
<protein>
    <submittedName>
        <fullName evidence="4">PAP2 superfamily protein</fullName>
    </submittedName>
</protein>
<evidence type="ECO:0000256" key="1">
    <source>
        <dbReference type="SAM" id="Phobius"/>
    </source>
</evidence>
<dbReference type="RefSeq" id="WP_245845794.1">
    <property type="nucleotide sequence ID" value="NZ_CP022743.1"/>
</dbReference>
<evidence type="ECO:0000313" key="5">
    <source>
        <dbReference type="Proteomes" id="UP000215002"/>
    </source>
</evidence>
<dbReference type="InterPro" id="IPR036938">
    <property type="entry name" value="PAP2/HPO_sf"/>
</dbReference>
<sequence>MRKILFALLCIISFNATAQDTDTAKKKLADTLKKDLLTAPDTVKKLHSKTAALIPPAIFVVYGISSFIIHPVRRFDYYVNNNFNKYYPRYSGSLENYFQFAPVALVYGLNLVGVSGKNTFIDRTALLGLSAGIAGISVYGLKNTTHRLRPNRGDYLSFPSGHTANAFMGAEFLAQEYSGKSPVYGIVGYAFAVTTGVFRMYHRDHWFSDVIAGAGFGILSTKAAYLVYPYLRNKLTHTDKTGKHTMVMPMYQDGVKGLSFAMEL</sequence>
<keyword evidence="5" id="KW-1185">Reference proteome</keyword>
<feature type="domain" description="Phosphatidic acid phosphatase type 2/haloperoxidase" evidence="3">
    <location>
        <begin position="127"/>
        <end position="225"/>
    </location>
</feature>
<dbReference type="InterPro" id="IPR000326">
    <property type="entry name" value="PAP2/HPO"/>
</dbReference>
<keyword evidence="2" id="KW-0732">Signal</keyword>
<organism evidence="4 5">
    <name type="scientific">Mucilaginibacter xinganensis</name>
    <dbReference type="NCBI Taxonomy" id="1234841"/>
    <lineage>
        <taxon>Bacteria</taxon>
        <taxon>Pseudomonadati</taxon>
        <taxon>Bacteroidota</taxon>
        <taxon>Sphingobacteriia</taxon>
        <taxon>Sphingobacteriales</taxon>
        <taxon>Sphingobacteriaceae</taxon>
        <taxon>Mucilaginibacter</taxon>
    </lineage>
</organism>
<evidence type="ECO:0000313" key="4">
    <source>
        <dbReference type="EMBL" id="ASU33229.1"/>
    </source>
</evidence>
<dbReference type="KEGG" id="muc:MuYL_1331"/>
<feature type="signal peptide" evidence="2">
    <location>
        <begin position="1"/>
        <end position="18"/>
    </location>
</feature>
<feature type="transmembrane region" description="Helical" evidence="1">
    <location>
        <begin position="183"/>
        <end position="201"/>
    </location>
</feature>
<dbReference type="PANTHER" id="PTHR14969:SF13">
    <property type="entry name" value="AT30094P"/>
    <property type="match status" value="1"/>
</dbReference>
<dbReference type="Gene3D" id="1.20.144.10">
    <property type="entry name" value="Phosphatidic acid phosphatase type 2/haloperoxidase"/>
    <property type="match status" value="1"/>
</dbReference>
<gene>
    <name evidence="4" type="ORF">MuYL_1331</name>
</gene>
<evidence type="ECO:0000259" key="3">
    <source>
        <dbReference type="SMART" id="SM00014"/>
    </source>
</evidence>
<feature type="transmembrane region" description="Helical" evidence="1">
    <location>
        <begin position="53"/>
        <end position="73"/>
    </location>
</feature>
<dbReference type="PANTHER" id="PTHR14969">
    <property type="entry name" value="SPHINGOSINE-1-PHOSPHATE PHOSPHOHYDROLASE"/>
    <property type="match status" value="1"/>
</dbReference>
<feature type="transmembrane region" description="Helical" evidence="1">
    <location>
        <begin position="94"/>
        <end position="114"/>
    </location>
</feature>
<dbReference type="Proteomes" id="UP000215002">
    <property type="component" value="Chromosome"/>
</dbReference>
<keyword evidence="1" id="KW-1133">Transmembrane helix</keyword>
<feature type="chain" id="PRO_5013166458" evidence="2">
    <location>
        <begin position="19"/>
        <end position="264"/>
    </location>
</feature>
<feature type="transmembrane region" description="Helical" evidence="1">
    <location>
        <begin position="207"/>
        <end position="228"/>
    </location>
</feature>